<dbReference type="PANTHER" id="PTHR42850">
    <property type="entry name" value="METALLOPHOSPHOESTERASE"/>
    <property type="match status" value="1"/>
</dbReference>
<dbReference type="PANTHER" id="PTHR42850:SF4">
    <property type="entry name" value="ZINC-DEPENDENT ENDOPOLYPHOSPHATASE"/>
    <property type="match status" value="1"/>
</dbReference>
<dbReference type="GO" id="GO:0005737">
    <property type="term" value="C:cytoplasm"/>
    <property type="evidence" value="ECO:0007669"/>
    <property type="project" value="TreeGrafter"/>
</dbReference>
<gene>
    <name evidence="3" type="ORF">DFP72DRAFT_892006</name>
</gene>
<dbReference type="GO" id="GO:0000298">
    <property type="term" value="F:endopolyphosphatase activity"/>
    <property type="evidence" value="ECO:0007669"/>
    <property type="project" value="TreeGrafter"/>
</dbReference>
<name>A0A8H6M8V0_9AGAR</name>
<comment type="caution">
    <text evidence="3">The sequence shown here is derived from an EMBL/GenBank/DDBJ whole genome shotgun (WGS) entry which is preliminary data.</text>
</comment>
<feature type="compositionally biased region" description="Acidic residues" evidence="1">
    <location>
        <begin position="449"/>
        <end position="483"/>
    </location>
</feature>
<dbReference type="Proteomes" id="UP000521943">
    <property type="component" value="Unassembled WGS sequence"/>
</dbReference>
<evidence type="ECO:0000313" key="3">
    <source>
        <dbReference type="EMBL" id="KAF6757219.1"/>
    </source>
</evidence>
<feature type="region of interest" description="Disordered" evidence="1">
    <location>
        <begin position="432"/>
        <end position="514"/>
    </location>
</feature>
<dbReference type="GO" id="GO:0006798">
    <property type="term" value="P:polyphosphate catabolic process"/>
    <property type="evidence" value="ECO:0007669"/>
    <property type="project" value="TreeGrafter"/>
</dbReference>
<reference evidence="3 4" key="1">
    <citation type="submission" date="2020-07" db="EMBL/GenBank/DDBJ databases">
        <title>Comparative genomics of pyrophilous fungi reveals a link between fire events and developmental genes.</title>
        <authorList>
            <consortium name="DOE Joint Genome Institute"/>
            <person name="Steindorff A.S."/>
            <person name="Carver A."/>
            <person name="Calhoun S."/>
            <person name="Stillman K."/>
            <person name="Liu H."/>
            <person name="Lipzen A."/>
            <person name="Pangilinan J."/>
            <person name="Labutti K."/>
            <person name="Bruns T.D."/>
            <person name="Grigoriev I.V."/>
        </authorList>
    </citation>
    <scope>NUCLEOTIDE SEQUENCE [LARGE SCALE GENOMIC DNA]</scope>
    <source>
        <strain evidence="3 4">CBS 144469</strain>
    </source>
</reference>
<organism evidence="3 4">
    <name type="scientific">Ephemerocybe angulata</name>
    <dbReference type="NCBI Taxonomy" id="980116"/>
    <lineage>
        <taxon>Eukaryota</taxon>
        <taxon>Fungi</taxon>
        <taxon>Dikarya</taxon>
        <taxon>Basidiomycota</taxon>
        <taxon>Agaricomycotina</taxon>
        <taxon>Agaricomycetes</taxon>
        <taxon>Agaricomycetidae</taxon>
        <taxon>Agaricales</taxon>
        <taxon>Agaricineae</taxon>
        <taxon>Psathyrellaceae</taxon>
        <taxon>Ephemerocybe</taxon>
    </lineage>
</organism>
<dbReference type="InterPro" id="IPR004843">
    <property type="entry name" value="Calcineurin-like_PHP"/>
</dbReference>
<protein>
    <submittedName>
        <fullName evidence="3">Calcineurin-like phosphoesterase</fullName>
    </submittedName>
</protein>
<dbReference type="SUPFAM" id="SSF56300">
    <property type="entry name" value="Metallo-dependent phosphatases"/>
    <property type="match status" value="1"/>
</dbReference>
<dbReference type="GO" id="GO:0016791">
    <property type="term" value="F:phosphatase activity"/>
    <property type="evidence" value="ECO:0007669"/>
    <property type="project" value="TreeGrafter"/>
</dbReference>
<sequence length="525" mass="59476">MISARELTAYVSLAAVLAFIFSCGTPHGAWRAWTFDTDIEGDSRAKDGNPAFEIEKIPDFGRYRPLRILSEEEFPLDTSDRRVIIVGDIHGMWKPFRQLLSKVDYASTSDVLVHAGDFLAKGPHHHSMAILNYMTINNITGVRGNHDQHVVEWRGWINWVSSSKEGLDWLKRTEHHWKVLHGNHPADSRGLDDDLDDFVQSQKDKAPSKDRRWWKLIPAGWKFLSGQYRIAREMSEEQYEYLLQLPTALYVPSAHAFVVHAGILPSDPNYPYYDASRQPLAHIPDVFPSITEKDRLCRGSKFRCTNQLRQAQEMSILTDVPQNRRPWVLMNMRGVKNGKVFRQYRGVFWAKLWNRDMKRCVGYNGELASLDSDDEESEGKPKAHNLPCYPSTVVYGHSASRGLSIKRWTMGLDSGCVYGRKITALVMGGSRSKHTLEGDGDSPPFLGVDDVDEAGSSSEDDEEDDAEYDFVDGFDDHADDSEDSSSHRPASADTLLKKRKKKKKDGDNVPFGGHHRATIVSVKCH</sequence>
<proteinExistence type="predicted"/>
<dbReference type="AlphaFoldDB" id="A0A8H6M8V0"/>
<dbReference type="OrthoDB" id="10267127at2759"/>
<accession>A0A8H6M8V0</accession>
<keyword evidence="4" id="KW-1185">Reference proteome</keyword>
<dbReference type="Gene3D" id="3.60.21.10">
    <property type="match status" value="1"/>
</dbReference>
<evidence type="ECO:0000256" key="1">
    <source>
        <dbReference type="SAM" id="MobiDB-lite"/>
    </source>
</evidence>
<dbReference type="PROSITE" id="PS51257">
    <property type="entry name" value="PROKAR_LIPOPROTEIN"/>
    <property type="match status" value="1"/>
</dbReference>
<dbReference type="Pfam" id="PF00149">
    <property type="entry name" value="Metallophos"/>
    <property type="match status" value="1"/>
</dbReference>
<evidence type="ECO:0000259" key="2">
    <source>
        <dbReference type="Pfam" id="PF00149"/>
    </source>
</evidence>
<dbReference type="InterPro" id="IPR029052">
    <property type="entry name" value="Metallo-depent_PP-like"/>
</dbReference>
<dbReference type="EMBL" id="JACGCI010000023">
    <property type="protein sequence ID" value="KAF6757219.1"/>
    <property type="molecule type" value="Genomic_DNA"/>
</dbReference>
<feature type="domain" description="Calcineurin-like phosphoesterase" evidence="2">
    <location>
        <begin position="82"/>
        <end position="226"/>
    </location>
</feature>
<dbReference type="InterPro" id="IPR050126">
    <property type="entry name" value="Ap4A_hydrolase"/>
</dbReference>
<evidence type="ECO:0000313" key="4">
    <source>
        <dbReference type="Proteomes" id="UP000521943"/>
    </source>
</evidence>